<accession>A0A430AGY1</accession>
<evidence type="ECO:0000313" key="2">
    <source>
        <dbReference type="EMBL" id="RSU07165.1"/>
    </source>
</evidence>
<sequence length="193" mass="21788">MKKVNKVSLFCIALIGIVVSLFSFTATQSASPFNVIFLPLTQYQYIGEYVTYFVFWASILLFVYFIVLLLISLFAKKKEKEFLLKNSEGQLVIQAAAIRSLVRQQAEELHFLQNPQVNVKLSNKRQKISCKISGSAYSMSDLPGKSERLSDKVEHLLENMLGVHSENVDLNVLVKAKPKAKKEATKKQGTRVV</sequence>
<dbReference type="Proteomes" id="UP000288669">
    <property type="component" value="Unassembled WGS sequence"/>
</dbReference>
<keyword evidence="1" id="KW-0812">Transmembrane</keyword>
<dbReference type="EMBL" id="NGJZ01000002">
    <property type="protein sequence ID" value="RSU07165.1"/>
    <property type="molecule type" value="Genomic_DNA"/>
</dbReference>
<feature type="transmembrane region" description="Helical" evidence="1">
    <location>
        <begin position="53"/>
        <end position="75"/>
    </location>
</feature>
<evidence type="ECO:0008006" key="4">
    <source>
        <dbReference type="Google" id="ProtNLM"/>
    </source>
</evidence>
<reference evidence="2 3" key="1">
    <citation type="submission" date="2017-05" db="EMBL/GenBank/DDBJ databases">
        <title>Vagococcus spp. assemblies.</title>
        <authorList>
            <person name="Gulvik C.A."/>
        </authorList>
    </citation>
    <scope>NUCLEOTIDE SEQUENCE [LARGE SCALE GENOMIC DNA]</scope>
    <source>
        <strain evidence="2 3">DSM 24756</strain>
    </source>
</reference>
<protein>
    <recommendedName>
        <fullName evidence="4">Alkaline shock response membrane anchor protein AmaP</fullName>
    </recommendedName>
</protein>
<keyword evidence="3" id="KW-1185">Reference proteome</keyword>
<evidence type="ECO:0000313" key="3">
    <source>
        <dbReference type="Proteomes" id="UP000288669"/>
    </source>
</evidence>
<gene>
    <name evidence="2" type="ORF">CBF30_07895</name>
</gene>
<keyword evidence="1" id="KW-1133">Transmembrane helix</keyword>
<evidence type="ECO:0000256" key="1">
    <source>
        <dbReference type="SAM" id="Phobius"/>
    </source>
</evidence>
<organism evidence="2 3">
    <name type="scientific">Vagococcus entomophilus</name>
    <dbReference type="NCBI Taxonomy" id="1160095"/>
    <lineage>
        <taxon>Bacteria</taxon>
        <taxon>Bacillati</taxon>
        <taxon>Bacillota</taxon>
        <taxon>Bacilli</taxon>
        <taxon>Lactobacillales</taxon>
        <taxon>Enterococcaceae</taxon>
        <taxon>Vagococcus</taxon>
    </lineage>
</organism>
<keyword evidence="1" id="KW-0472">Membrane</keyword>
<dbReference type="NCBIfam" id="NF033218">
    <property type="entry name" value="anchor_AmaP"/>
    <property type="match status" value="1"/>
</dbReference>
<dbReference type="OrthoDB" id="2193654at2"/>
<proteinExistence type="predicted"/>
<name>A0A430AGY1_9ENTE</name>
<comment type="caution">
    <text evidence="2">The sequence shown here is derived from an EMBL/GenBank/DDBJ whole genome shotgun (WGS) entry which is preliminary data.</text>
</comment>
<dbReference type="AlphaFoldDB" id="A0A430AGY1"/>
<dbReference type="RefSeq" id="WP_126824791.1">
    <property type="nucleotide sequence ID" value="NZ_JBHLWU010000002.1"/>
</dbReference>